<dbReference type="PANTHER" id="PTHR10434:SF11">
    <property type="entry name" value="1-ACYL-SN-GLYCEROL-3-PHOSPHATE ACYLTRANSFERASE"/>
    <property type="match status" value="1"/>
</dbReference>
<dbReference type="EMBL" id="CM001466">
    <property type="protein sequence ID" value="EHY88132.1"/>
    <property type="molecule type" value="Genomic_DNA"/>
</dbReference>
<evidence type="ECO:0000313" key="4">
    <source>
        <dbReference type="EMBL" id="EHY88132.1"/>
    </source>
</evidence>
<dbReference type="HOGENOM" id="CLU_027938_4_0_11"/>
<evidence type="ECO:0000313" key="5">
    <source>
        <dbReference type="Proteomes" id="UP000004705"/>
    </source>
</evidence>
<protein>
    <submittedName>
        <fullName evidence="4">1-acyl-sn-glycerol-3-phosphate acyltransferase</fullName>
    </submittedName>
</protein>
<dbReference type="Pfam" id="PF01553">
    <property type="entry name" value="Acyltransferase"/>
    <property type="match status" value="1"/>
</dbReference>
<accession>H8G4I3</accession>
<dbReference type="Proteomes" id="UP000004705">
    <property type="component" value="Chromosome"/>
</dbReference>
<name>H8G4I3_9PSEU</name>
<keyword evidence="1" id="KW-0808">Transferase</keyword>
<dbReference type="InterPro" id="IPR002123">
    <property type="entry name" value="Plipid/glycerol_acylTrfase"/>
</dbReference>
<organism evidence="4 5">
    <name type="scientific">Saccharomonospora azurea NA-128</name>
    <dbReference type="NCBI Taxonomy" id="882081"/>
    <lineage>
        <taxon>Bacteria</taxon>
        <taxon>Bacillati</taxon>
        <taxon>Actinomycetota</taxon>
        <taxon>Actinomycetes</taxon>
        <taxon>Pseudonocardiales</taxon>
        <taxon>Pseudonocardiaceae</taxon>
        <taxon>Saccharomonospora</taxon>
    </lineage>
</organism>
<dbReference type="AlphaFoldDB" id="H8G4I3"/>
<dbReference type="GO" id="GO:0003841">
    <property type="term" value="F:1-acylglycerol-3-phosphate O-acyltransferase activity"/>
    <property type="evidence" value="ECO:0007669"/>
    <property type="project" value="TreeGrafter"/>
</dbReference>
<keyword evidence="5" id="KW-1185">Reference proteome</keyword>
<evidence type="ECO:0000259" key="3">
    <source>
        <dbReference type="SMART" id="SM00563"/>
    </source>
</evidence>
<dbReference type="GO" id="GO:0006654">
    <property type="term" value="P:phosphatidic acid biosynthetic process"/>
    <property type="evidence" value="ECO:0007669"/>
    <property type="project" value="TreeGrafter"/>
</dbReference>
<dbReference type="SUPFAM" id="SSF69593">
    <property type="entry name" value="Glycerol-3-phosphate (1)-acyltransferase"/>
    <property type="match status" value="1"/>
</dbReference>
<feature type="domain" description="Phospholipid/glycerol acyltransferase" evidence="3">
    <location>
        <begin position="63"/>
        <end position="182"/>
    </location>
</feature>
<gene>
    <name evidence="4" type="ORF">SacazDRAFT_01196</name>
</gene>
<dbReference type="PANTHER" id="PTHR10434">
    <property type="entry name" value="1-ACYL-SN-GLYCEROL-3-PHOSPHATE ACYLTRANSFERASE"/>
    <property type="match status" value="1"/>
</dbReference>
<keyword evidence="2 4" id="KW-0012">Acyltransferase</keyword>
<evidence type="ECO:0000256" key="1">
    <source>
        <dbReference type="ARBA" id="ARBA00022679"/>
    </source>
</evidence>
<dbReference type="GO" id="GO:0005886">
    <property type="term" value="C:plasma membrane"/>
    <property type="evidence" value="ECO:0007669"/>
    <property type="project" value="TreeGrafter"/>
</dbReference>
<reference evidence="4 5" key="1">
    <citation type="journal article" date="2012" name="Stand. Genomic Sci.">
        <title>Genome sequence of the soil bacterium Saccharomonospora azurea type strain (NA-128(T)).</title>
        <authorList>
            <person name="Klenk H.P."/>
            <person name="Held B."/>
            <person name="Lucas S."/>
            <person name="Lapidus A."/>
            <person name="Copeland A."/>
            <person name="Hammon N."/>
            <person name="Pitluck S."/>
            <person name="Goodwin L.A."/>
            <person name="Han C."/>
            <person name="Tapia R."/>
            <person name="Brambilla E.M."/>
            <person name="Potter G."/>
            <person name="Land M."/>
            <person name="Ivanova N."/>
            <person name="Rohde M."/>
            <person name="Goker M."/>
            <person name="Detter J.C."/>
            <person name="Kyrpides N.C."/>
            <person name="Woyke T."/>
        </authorList>
    </citation>
    <scope>NUCLEOTIDE SEQUENCE [LARGE SCALE GENOMIC DNA]</scope>
    <source>
        <strain evidence="4 5">NA-128</strain>
    </source>
</reference>
<sequence length="281" mass="31257">MGMPAVRTLFRRYPSIRHHPSPEREQDAVLYYLMKYVLLGPLLRLLWPTRVTGLENVPAEGGAILASNHLAVADSFFMPNRVPRRVTFPAKREYFTEPGVKGRLKKSFFKGVGQFPIDRSGGTAAQAAIDTAVRLLREGHLLGIYPEGTRSPDGRLYKGKTGVARIALEARVPVIPVAMVGTDKVNPIGSKMWWPRRLEIHFGEPLEFSRYEGLAGDRFVERSITDEIMYALMELSGQEYVDIYAAKAKELIAAEEAGLRPAVPVQIDARDAARLPESQAG</sequence>
<evidence type="ECO:0000256" key="2">
    <source>
        <dbReference type="ARBA" id="ARBA00023315"/>
    </source>
</evidence>
<dbReference type="SMART" id="SM00563">
    <property type="entry name" value="PlsC"/>
    <property type="match status" value="1"/>
</dbReference>
<dbReference type="CDD" id="cd07989">
    <property type="entry name" value="LPLAT_AGPAT-like"/>
    <property type="match status" value="1"/>
</dbReference>
<proteinExistence type="predicted"/>